<dbReference type="EMBL" id="CP076134">
    <property type="protein sequence ID" value="QWG15943.1"/>
    <property type="molecule type" value="Genomic_DNA"/>
</dbReference>
<organism evidence="9 10">
    <name type="scientific">Bradyrhizobium sediminis</name>
    <dbReference type="NCBI Taxonomy" id="2840469"/>
    <lineage>
        <taxon>Bacteria</taxon>
        <taxon>Pseudomonadati</taxon>
        <taxon>Pseudomonadota</taxon>
        <taxon>Alphaproteobacteria</taxon>
        <taxon>Hyphomicrobiales</taxon>
        <taxon>Nitrobacteraceae</taxon>
        <taxon>Bradyrhizobium</taxon>
    </lineage>
</organism>
<protein>
    <recommendedName>
        <fullName evidence="8">Probable membrane transporter protein</fullName>
    </recommendedName>
</protein>
<feature type="transmembrane region" description="Helical" evidence="8">
    <location>
        <begin position="177"/>
        <end position="198"/>
    </location>
</feature>
<dbReference type="AlphaFoldDB" id="A0A975RQK7"/>
<sequence length="251" mass="25639">MDIGTAALLSGAGLVGGVVNAVAGGATLITFPAMLAAGLPPLIANVSNAVAMTPGHLVAALTDRRQLPALDRRLAATAGIAITGGAIGAWLLLVTPERLFTALVPALIGLATLIFACGVRIQSALSRKYRDRGDLARDALLLPTAAYGGYFGAGLGVMLLALLTLTGREEIRAVNALKNLLATAVSLASVTVFAIQGVVHWFETIVMFAGASCGGVLGGKLIAVLPPPIVRALVAAIGALMTSIYAWRYWC</sequence>
<evidence type="ECO:0000256" key="8">
    <source>
        <dbReference type="RuleBase" id="RU363041"/>
    </source>
</evidence>
<keyword evidence="3" id="KW-0813">Transport</keyword>
<name>A0A975RQK7_9BRAD</name>
<keyword evidence="7 8" id="KW-0472">Membrane</keyword>
<evidence type="ECO:0000256" key="7">
    <source>
        <dbReference type="ARBA" id="ARBA00023136"/>
    </source>
</evidence>
<dbReference type="InterPro" id="IPR052017">
    <property type="entry name" value="TSUP"/>
</dbReference>
<keyword evidence="4 8" id="KW-1003">Cell membrane</keyword>
<evidence type="ECO:0000313" key="9">
    <source>
        <dbReference type="EMBL" id="QWG15943.1"/>
    </source>
</evidence>
<dbReference type="PANTHER" id="PTHR30269">
    <property type="entry name" value="TRANSMEMBRANE PROTEIN YFCA"/>
    <property type="match status" value="1"/>
</dbReference>
<feature type="transmembrane region" description="Helical" evidence="8">
    <location>
        <begin position="140"/>
        <end position="165"/>
    </location>
</feature>
<keyword evidence="5 8" id="KW-0812">Transmembrane</keyword>
<reference evidence="9" key="1">
    <citation type="submission" date="2021-06" db="EMBL/GenBank/DDBJ databases">
        <title>Bradyrhizobium sp. S2-20-1 Genome sequencing.</title>
        <authorList>
            <person name="Jin L."/>
        </authorList>
    </citation>
    <scope>NUCLEOTIDE SEQUENCE</scope>
    <source>
        <strain evidence="9">S2-20-1</strain>
    </source>
</reference>
<evidence type="ECO:0000256" key="1">
    <source>
        <dbReference type="ARBA" id="ARBA00004651"/>
    </source>
</evidence>
<evidence type="ECO:0000256" key="4">
    <source>
        <dbReference type="ARBA" id="ARBA00022475"/>
    </source>
</evidence>
<keyword evidence="6 8" id="KW-1133">Transmembrane helix</keyword>
<feature type="transmembrane region" description="Helical" evidence="8">
    <location>
        <begin position="99"/>
        <end position="119"/>
    </location>
</feature>
<feature type="transmembrane region" description="Helical" evidence="8">
    <location>
        <begin position="74"/>
        <end position="93"/>
    </location>
</feature>
<proteinExistence type="inferred from homology"/>
<dbReference type="Proteomes" id="UP000680839">
    <property type="component" value="Chromosome"/>
</dbReference>
<dbReference type="GO" id="GO:0005886">
    <property type="term" value="C:plasma membrane"/>
    <property type="evidence" value="ECO:0007669"/>
    <property type="project" value="UniProtKB-SubCell"/>
</dbReference>
<feature type="transmembrane region" description="Helical" evidence="8">
    <location>
        <begin position="229"/>
        <end position="247"/>
    </location>
</feature>
<dbReference type="PANTHER" id="PTHR30269:SF0">
    <property type="entry name" value="MEMBRANE TRANSPORTER PROTEIN YFCA-RELATED"/>
    <property type="match status" value="1"/>
</dbReference>
<feature type="transmembrane region" description="Helical" evidence="8">
    <location>
        <begin position="39"/>
        <end position="62"/>
    </location>
</feature>
<dbReference type="InterPro" id="IPR002781">
    <property type="entry name" value="TM_pro_TauE-like"/>
</dbReference>
<evidence type="ECO:0000256" key="5">
    <source>
        <dbReference type="ARBA" id="ARBA00022692"/>
    </source>
</evidence>
<feature type="transmembrane region" description="Helical" evidence="8">
    <location>
        <begin position="205"/>
        <end position="223"/>
    </location>
</feature>
<evidence type="ECO:0000256" key="6">
    <source>
        <dbReference type="ARBA" id="ARBA00022989"/>
    </source>
</evidence>
<comment type="subcellular location">
    <subcellularLocation>
        <location evidence="1 8">Cell membrane</location>
        <topology evidence="1 8">Multi-pass membrane protein</topology>
    </subcellularLocation>
</comment>
<evidence type="ECO:0000313" key="10">
    <source>
        <dbReference type="Proteomes" id="UP000680839"/>
    </source>
</evidence>
<accession>A0A975RQK7</accession>
<gene>
    <name evidence="9" type="ORF">KMZ29_25595</name>
</gene>
<dbReference type="Pfam" id="PF01925">
    <property type="entry name" value="TauE"/>
    <property type="match status" value="1"/>
</dbReference>
<evidence type="ECO:0000256" key="3">
    <source>
        <dbReference type="ARBA" id="ARBA00022448"/>
    </source>
</evidence>
<comment type="similarity">
    <text evidence="2 8">Belongs to the 4-toluene sulfonate uptake permease (TSUP) (TC 2.A.102) family.</text>
</comment>
<evidence type="ECO:0000256" key="2">
    <source>
        <dbReference type="ARBA" id="ARBA00009142"/>
    </source>
</evidence>